<dbReference type="EMBL" id="KN294009">
    <property type="protein sequence ID" value="EEH35445.2"/>
    <property type="molecule type" value="Genomic_DNA"/>
</dbReference>
<keyword evidence="2" id="KW-1185">Reference proteome</keyword>
<evidence type="ECO:0000313" key="1">
    <source>
        <dbReference type="EMBL" id="EEH35445.2"/>
    </source>
</evidence>
<evidence type="ECO:0000313" key="2">
    <source>
        <dbReference type="Proteomes" id="UP000002059"/>
    </source>
</evidence>
<name>C1H6V1_PARBA</name>
<dbReference type="VEuPathDB" id="FungiDB:PAAG_06492"/>
<dbReference type="AlphaFoldDB" id="C1H6V1"/>
<dbReference type="GeneID" id="9094812"/>
<accession>C1H6V1</accession>
<protein>
    <submittedName>
        <fullName evidence="1">Uncharacterized protein</fullName>
    </submittedName>
</protein>
<proteinExistence type="predicted"/>
<dbReference type="RefSeq" id="XP_002791753.2">
    <property type="nucleotide sequence ID" value="XM_002791707.2"/>
</dbReference>
<gene>
    <name evidence="1" type="ORF">PAAG_06492</name>
</gene>
<sequence>MSTTSPDLPESNSLGFKRFFSPVLPGPFCHEKTRLSSYSDVAAKMIINSYANATKIAGTTAPGAWPLKPLDCG</sequence>
<organism evidence="1 2">
    <name type="scientific">Paracoccidioides lutzii (strain ATCC MYA-826 / Pb01)</name>
    <name type="common">Paracoccidioides brasiliensis</name>
    <dbReference type="NCBI Taxonomy" id="502779"/>
    <lineage>
        <taxon>Eukaryota</taxon>
        <taxon>Fungi</taxon>
        <taxon>Dikarya</taxon>
        <taxon>Ascomycota</taxon>
        <taxon>Pezizomycotina</taxon>
        <taxon>Eurotiomycetes</taxon>
        <taxon>Eurotiomycetidae</taxon>
        <taxon>Onygenales</taxon>
        <taxon>Ajellomycetaceae</taxon>
        <taxon>Paracoccidioides</taxon>
    </lineage>
</organism>
<dbReference type="HOGENOM" id="CLU_2705498_0_0_1"/>
<reference evidence="1 2" key="1">
    <citation type="journal article" date="2011" name="PLoS Genet.">
        <title>Comparative genomic analysis of human fungal pathogens causing paracoccidioidomycosis.</title>
        <authorList>
            <person name="Desjardins C.A."/>
            <person name="Champion M.D."/>
            <person name="Holder J.W."/>
            <person name="Muszewska A."/>
            <person name="Goldberg J."/>
            <person name="Bailao A.M."/>
            <person name="Brigido M.M."/>
            <person name="Ferreira M.E."/>
            <person name="Garcia A.M."/>
            <person name="Grynberg M."/>
            <person name="Gujja S."/>
            <person name="Heiman D.I."/>
            <person name="Henn M.R."/>
            <person name="Kodira C.D."/>
            <person name="Leon-Narvaez H."/>
            <person name="Longo L.V."/>
            <person name="Ma L.J."/>
            <person name="Malavazi I."/>
            <person name="Matsuo A.L."/>
            <person name="Morais F.V."/>
            <person name="Pereira M."/>
            <person name="Rodriguez-Brito S."/>
            <person name="Sakthikumar S."/>
            <person name="Salem-Izacc S.M."/>
            <person name="Sykes S.M."/>
            <person name="Teixeira M.M."/>
            <person name="Vallejo M.C."/>
            <person name="Walter M.E."/>
            <person name="Yandava C."/>
            <person name="Young S."/>
            <person name="Zeng Q."/>
            <person name="Zucker J."/>
            <person name="Felipe M.S."/>
            <person name="Goldman G.H."/>
            <person name="Haas B.J."/>
            <person name="McEwen J.G."/>
            <person name="Nino-Vega G."/>
            <person name="Puccia R."/>
            <person name="San-Blas G."/>
            <person name="Soares C.M."/>
            <person name="Birren B.W."/>
            <person name="Cuomo C.A."/>
        </authorList>
    </citation>
    <scope>NUCLEOTIDE SEQUENCE [LARGE SCALE GENOMIC DNA]</scope>
    <source>
        <strain evidence="2">ATCC MYA-826 / Pb01</strain>
    </source>
</reference>
<dbReference type="Proteomes" id="UP000002059">
    <property type="component" value="Partially assembled WGS sequence"/>
</dbReference>
<dbReference type="KEGG" id="pbl:PAAG_06492"/>